<organism evidence="1 2">
    <name type="scientific">Alkalicoccobacillus plakortidis</name>
    <dbReference type="NCBI Taxonomy" id="444060"/>
    <lineage>
        <taxon>Bacteria</taxon>
        <taxon>Bacillati</taxon>
        <taxon>Bacillota</taxon>
        <taxon>Bacilli</taxon>
        <taxon>Bacillales</taxon>
        <taxon>Bacillaceae</taxon>
        <taxon>Alkalicoccobacillus</taxon>
    </lineage>
</organism>
<proteinExistence type="predicted"/>
<keyword evidence="2" id="KW-1185">Reference proteome</keyword>
<dbReference type="AlphaFoldDB" id="A0A9D5I0E7"/>
<gene>
    <name evidence="1" type="ORF">AN965_10980</name>
</gene>
<comment type="caution">
    <text evidence="1">The sequence shown here is derived from an EMBL/GenBank/DDBJ whole genome shotgun (WGS) entry which is preliminary data.</text>
</comment>
<name>A0A9D5I0E7_9BACI</name>
<dbReference type="Proteomes" id="UP000051061">
    <property type="component" value="Unassembled WGS sequence"/>
</dbReference>
<dbReference type="EMBL" id="LJJD01000022">
    <property type="protein sequence ID" value="KQL56977.1"/>
    <property type="molecule type" value="Genomic_DNA"/>
</dbReference>
<evidence type="ECO:0000313" key="1">
    <source>
        <dbReference type="EMBL" id="KQL56977.1"/>
    </source>
</evidence>
<sequence length="85" mass="9590">MTREYNHFDGLFKKYSLSPQQIAVVTGILLDALIVQAVLVDNDQRVEIILEGDLSDSGKVNTVVKDIYNMKFGEVFDHFGRNDKG</sequence>
<protein>
    <submittedName>
        <fullName evidence="1">Uncharacterized protein</fullName>
    </submittedName>
</protein>
<reference evidence="1 2" key="1">
    <citation type="submission" date="2015-09" db="EMBL/GenBank/DDBJ databases">
        <title>Genome sequencing project for genomic taxonomy and phylogenomics of Bacillus-like bacteria.</title>
        <authorList>
            <person name="Liu B."/>
            <person name="Wang J."/>
            <person name="Zhu Y."/>
            <person name="Liu G."/>
            <person name="Chen Q."/>
            <person name="Chen Z."/>
            <person name="Lan J."/>
            <person name="Che J."/>
            <person name="Ge C."/>
            <person name="Shi H."/>
            <person name="Pan Z."/>
            <person name="Liu X."/>
        </authorList>
    </citation>
    <scope>NUCLEOTIDE SEQUENCE [LARGE SCALE GENOMIC DNA]</scope>
    <source>
        <strain evidence="1 2">DSM 19153</strain>
    </source>
</reference>
<evidence type="ECO:0000313" key="2">
    <source>
        <dbReference type="Proteomes" id="UP000051061"/>
    </source>
</evidence>
<accession>A0A9D5I0E7</accession>